<dbReference type="InterPro" id="IPR025734">
    <property type="entry name" value="EspG"/>
</dbReference>
<evidence type="ECO:0000256" key="3">
    <source>
        <dbReference type="ARBA" id="ARBA00022490"/>
    </source>
</evidence>
<evidence type="ECO:0000313" key="6">
    <source>
        <dbReference type="Proteomes" id="UP000733379"/>
    </source>
</evidence>
<organism evidence="5 6">
    <name type="scientific">Nocardia albiluteola</name>
    <dbReference type="NCBI Taxonomy" id="2842303"/>
    <lineage>
        <taxon>Bacteria</taxon>
        <taxon>Bacillati</taxon>
        <taxon>Actinomycetota</taxon>
        <taxon>Actinomycetes</taxon>
        <taxon>Mycobacteriales</taxon>
        <taxon>Nocardiaceae</taxon>
        <taxon>Nocardia</taxon>
    </lineage>
</organism>
<evidence type="ECO:0000256" key="2">
    <source>
        <dbReference type="ARBA" id="ARBA00006411"/>
    </source>
</evidence>
<evidence type="ECO:0000313" key="5">
    <source>
        <dbReference type="EMBL" id="MBU3068087.1"/>
    </source>
</evidence>
<dbReference type="Pfam" id="PF14011">
    <property type="entry name" value="ESX-1_EspG"/>
    <property type="match status" value="1"/>
</dbReference>
<comment type="caution">
    <text evidence="5">The sequence shown here is derived from an EMBL/GenBank/DDBJ whole genome shotgun (WGS) entry which is preliminary data.</text>
</comment>
<accession>A0ABS6BCS2</accession>
<dbReference type="Proteomes" id="UP000733379">
    <property type="component" value="Unassembled WGS sequence"/>
</dbReference>
<dbReference type="EMBL" id="JAHKNI010000029">
    <property type="protein sequence ID" value="MBU3068087.1"/>
    <property type="molecule type" value="Genomic_DNA"/>
</dbReference>
<sequence>MSESWSLTDVELIVLWDSLFGEGLPTPLFALQRGSNVDDWAVLAAGARAALRARDDGALYDALTRVARADALVRLHAIDPADHEDPLTRLRVLGARQGAMAVLIHQLPGETVWHSGGFTITMGEAERLAGAMAGTLPPCPAASGPEIPLVSRRSGRADHRHGHSPARADYLDAERRSTAWLAHPADRAGAFEIVQGSSIFGPRGIIPHRVSWRDMRGVGRYAVAESAEPVAVPADRHRLAAMIDAEIAKVLQTLEDERCA</sequence>
<evidence type="ECO:0000256" key="1">
    <source>
        <dbReference type="ARBA" id="ARBA00004496"/>
    </source>
</evidence>
<comment type="similarity">
    <text evidence="2">Belongs to the EspG family.</text>
</comment>
<keyword evidence="6" id="KW-1185">Reference proteome</keyword>
<keyword evidence="4" id="KW-0143">Chaperone</keyword>
<keyword evidence="3" id="KW-0963">Cytoplasm</keyword>
<gene>
    <name evidence="5" type="ORF">KO481_42050</name>
</gene>
<evidence type="ECO:0000256" key="4">
    <source>
        <dbReference type="ARBA" id="ARBA00023186"/>
    </source>
</evidence>
<reference evidence="5 6" key="1">
    <citation type="submission" date="2021-06" db="EMBL/GenBank/DDBJ databases">
        <title>Actinomycetes sequencing.</title>
        <authorList>
            <person name="Shan Q."/>
        </authorList>
    </citation>
    <scope>NUCLEOTIDE SEQUENCE [LARGE SCALE GENOMIC DNA]</scope>
    <source>
        <strain evidence="5 6">NEAU-G5</strain>
    </source>
</reference>
<comment type="subcellular location">
    <subcellularLocation>
        <location evidence="1">Cytoplasm</location>
    </subcellularLocation>
</comment>
<dbReference type="RefSeq" id="WP_215924233.1">
    <property type="nucleotide sequence ID" value="NZ_JAHKNI010000029.1"/>
</dbReference>
<proteinExistence type="inferred from homology"/>
<name>A0ABS6BCS2_9NOCA</name>
<protein>
    <submittedName>
        <fullName evidence="5">ESX secretion-associated protein EspG</fullName>
    </submittedName>
</protein>